<evidence type="ECO:0000313" key="2">
    <source>
        <dbReference type="EMBL" id="KAK5649563.1"/>
    </source>
</evidence>
<keyword evidence="3" id="KW-1185">Reference proteome</keyword>
<name>A0AAN7VT81_9COLE</name>
<reference evidence="2 3" key="1">
    <citation type="journal article" date="2024" name="Insects">
        <title>An Improved Chromosome-Level Genome Assembly of the Firefly Pyrocoelia pectoralis.</title>
        <authorList>
            <person name="Fu X."/>
            <person name="Meyer-Rochow V.B."/>
            <person name="Ballantyne L."/>
            <person name="Zhu X."/>
        </authorList>
    </citation>
    <scope>NUCLEOTIDE SEQUENCE [LARGE SCALE GENOMIC DNA]</scope>
    <source>
        <strain evidence="2">XCY_ONT2</strain>
    </source>
</reference>
<dbReference type="Proteomes" id="UP001329430">
    <property type="component" value="Chromosome 1"/>
</dbReference>
<dbReference type="EMBL" id="JAVRBK010000001">
    <property type="protein sequence ID" value="KAK5649563.1"/>
    <property type="molecule type" value="Genomic_DNA"/>
</dbReference>
<accession>A0AAN7VT81</accession>
<gene>
    <name evidence="2" type="ORF">RI129_000592</name>
</gene>
<evidence type="ECO:0000256" key="1">
    <source>
        <dbReference type="SAM" id="MobiDB-lite"/>
    </source>
</evidence>
<protein>
    <submittedName>
        <fullName evidence="2">Uncharacterized protein</fullName>
    </submittedName>
</protein>
<feature type="region of interest" description="Disordered" evidence="1">
    <location>
        <begin position="94"/>
        <end position="116"/>
    </location>
</feature>
<proteinExistence type="predicted"/>
<evidence type="ECO:0000313" key="3">
    <source>
        <dbReference type="Proteomes" id="UP001329430"/>
    </source>
</evidence>
<comment type="caution">
    <text evidence="2">The sequence shown here is derived from an EMBL/GenBank/DDBJ whole genome shotgun (WGS) entry which is preliminary data.</text>
</comment>
<dbReference type="AlphaFoldDB" id="A0AAN7VT81"/>
<organism evidence="2 3">
    <name type="scientific">Pyrocoelia pectoralis</name>
    <dbReference type="NCBI Taxonomy" id="417401"/>
    <lineage>
        <taxon>Eukaryota</taxon>
        <taxon>Metazoa</taxon>
        <taxon>Ecdysozoa</taxon>
        <taxon>Arthropoda</taxon>
        <taxon>Hexapoda</taxon>
        <taxon>Insecta</taxon>
        <taxon>Pterygota</taxon>
        <taxon>Neoptera</taxon>
        <taxon>Endopterygota</taxon>
        <taxon>Coleoptera</taxon>
        <taxon>Polyphaga</taxon>
        <taxon>Elateriformia</taxon>
        <taxon>Elateroidea</taxon>
        <taxon>Lampyridae</taxon>
        <taxon>Lampyrinae</taxon>
        <taxon>Pyrocoelia</taxon>
    </lineage>
</organism>
<sequence>MLIIVMLFSITMAQRPNYLAGPTYPQLANRFRNDNDETTTANLNNRLGEIDGTTEKIPVDARGDVDLVHRIAQWPRQNIPYWYLNAEHIERQRNPQGTRPQNSDGQQQSRIQGSSVNLNSRFGDYYDLQSRYGVNDIVPIFVRQIRPVATRPFFAGPFP</sequence>